<keyword evidence="6" id="KW-0809">Transit peptide</keyword>
<dbReference type="Pfam" id="PF02754">
    <property type="entry name" value="CCG"/>
    <property type="match status" value="1"/>
</dbReference>
<dbReference type="PROSITE" id="PS00198">
    <property type="entry name" value="4FE4S_FER_1"/>
    <property type="match status" value="1"/>
</dbReference>
<evidence type="ECO:0000256" key="4">
    <source>
        <dbReference type="ARBA" id="ARBA00022723"/>
    </source>
</evidence>
<dbReference type="PANTHER" id="PTHR11748:SF111">
    <property type="entry name" value="D-LACTATE DEHYDROGENASE, MITOCHONDRIAL-RELATED"/>
    <property type="match status" value="1"/>
</dbReference>
<dbReference type="InterPro" id="IPR004017">
    <property type="entry name" value="Cys_rich_dom"/>
</dbReference>
<dbReference type="Gene3D" id="1.10.1060.10">
    <property type="entry name" value="Alpha-helical ferredoxin"/>
    <property type="match status" value="1"/>
</dbReference>
<dbReference type="InterPro" id="IPR006094">
    <property type="entry name" value="Oxid_FAD_bind_N"/>
</dbReference>
<dbReference type="SUPFAM" id="SSF46548">
    <property type="entry name" value="alpha-helical ferredoxin"/>
    <property type="match status" value="1"/>
</dbReference>
<evidence type="ECO:0000256" key="6">
    <source>
        <dbReference type="ARBA" id="ARBA00022946"/>
    </source>
</evidence>
<dbReference type="InterPro" id="IPR009051">
    <property type="entry name" value="Helical_ferredxn"/>
</dbReference>
<dbReference type="GO" id="GO:0051536">
    <property type="term" value="F:iron-sulfur cluster binding"/>
    <property type="evidence" value="ECO:0007669"/>
    <property type="project" value="UniProtKB-KW"/>
</dbReference>
<dbReference type="PROSITE" id="PS51387">
    <property type="entry name" value="FAD_PCMH"/>
    <property type="match status" value="1"/>
</dbReference>
<evidence type="ECO:0000313" key="13">
    <source>
        <dbReference type="EMBL" id="NEN05294.1"/>
    </source>
</evidence>
<evidence type="ECO:0000256" key="2">
    <source>
        <dbReference type="ARBA" id="ARBA00008000"/>
    </source>
</evidence>
<dbReference type="Gene3D" id="3.30.465.10">
    <property type="match status" value="1"/>
</dbReference>
<keyword evidence="4" id="KW-0479">Metal-binding</keyword>
<dbReference type="EMBL" id="JAAGWY010000001">
    <property type="protein sequence ID" value="NEN05294.1"/>
    <property type="molecule type" value="Genomic_DNA"/>
</dbReference>
<dbReference type="InterPro" id="IPR016164">
    <property type="entry name" value="FAD-linked_Oxase-like_C"/>
</dbReference>
<dbReference type="InterPro" id="IPR017896">
    <property type="entry name" value="4Fe4S_Fe-S-bd"/>
</dbReference>
<dbReference type="Pfam" id="PF01565">
    <property type="entry name" value="FAD_binding_4"/>
    <property type="match status" value="1"/>
</dbReference>
<name>A0A6L9XW75_9MICO</name>
<evidence type="ECO:0000256" key="3">
    <source>
        <dbReference type="ARBA" id="ARBA00022630"/>
    </source>
</evidence>
<evidence type="ECO:0000259" key="12">
    <source>
        <dbReference type="PROSITE" id="PS51387"/>
    </source>
</evidence>
<evidence type="ECO:0000256" key="7">
    <source>
        <dbReference type="ARBA" id="ARBA00023002"/>
    </source>
</evidence>
<evidence type="ECO:0000256" key="5">
    <source>
        <dbReference type="ARBA" id="ARBA00022827"/>
    </source>
</evidence>
<dbReference type="GO" id="GO:0046872">
    <property type="term" value="F:metal ion binding"/>
    <property type="evidence" value="ECO:0007669"/>
    <property type="project" value="UniProtKB-KW"/>
</dbReference>
<keyword evidence="9" id="KW-0411">Iron-sulfur</keyword>
<dbReference type="InterPro" id="IPR036318">
    <property type="entry name" value="FAD-bd_PCMH-like_sf"/>
</dbReference>
<comment type="similarity">
    <text evidence="2">Belongs to the FAD-binding oxidoreductase/transferase type 4 family.</text>
</comment>
<dbReference type="PANTHER" id="PTHR11748">
    <property type="entry name" value="D-LACTATE DEHYDROGENASE"/>
    <property type="match status" value="1"/>
</dbReference>
<proteinExistence type="inferred from homology"/>
<keyword evidence="5" id="KW-0274">FAD</keyword>
<keyword evidence="7" id="KW-0560">Oxidoreductase</keyword>
<dbReference type="InterPro" id="IPR016169">
    <property type="entry name" value="FAD-bd_PCMH_sub2"/>
</dbReference>
<dbReference type="Pfam" id="PF02913">
    <property type="entry name" value="FAD-oxidase_C"/>
    <property type="match status" value="1"/>
</dbReference>
<dbReference type="InterPro" id="IPR016167">
    <property type="entry name" value="FAD-bd_PCMH_sub1"/>
</dbReference>
<dbReference type="SUPFAM" id="SSF56176">
    <property type="entry name" value="FAD-binding/transporter-associated domain-like"/>
    <property type="match status" value="1"/>
</dbReference>
<feature type="domain" description="4Fe-4S ferredoxin-type" evidence="11">
    <location>
        <begin position="554"/>
        <end position="585"/>
    </location>
</feature>
<keyword evidence="8" id="KW-0408">Iron</keyword>
<dbReference type="PROSITE" id="PS51379">
    <property type="entry name" value="4FE4S_FER_2"/>
    <property type="match status" value="1"/>
</dbReference>
<dbReference type="Gene3D" id="3.30.43.10">
    <property type="entry name" value="Uridine Diphospho-n-acetylenolpyruvylglucosamine Reductase, domain 2"/>
    <property type="match status" value="1"/>
</dbReference>
<dbReference type="Gene3D" id="3.30.70.2740">
    <property type="match status" value="1"/>
</dbReference>
<dbReference type="GO" id="GO:0071949">
    <property type="term" value="F:FAD binding"/>
    <property type="evidence" value="ECO:0007669"/>
    <property type="project" value="InterPro"/>
</dbReference>
<dbReference type="Pfam" id="PF13183">
    <property type="entry name" value="Fer4_8"/>
    <property type="match status" value="1"/>
</dbReference>
<feature type="domain" description="FAD-binding PCMH-type" evidence="12">
    <location>
        <begin position="62"/>
        <end position="290"/>
    </location>
</feature>
<gene>
    <name evidence="13" type="ORF">G3T36_05365</name>
</gene>
<dbReference type="Proteomes" id="UP000474967">
    <property type="component" value="Unassembled WGS sequence"/>
</dbReference>
<evidence type="ECO:0000313" key="14">
    <source>
        <dbReference type="Proteomes" id="UP000474967"/>
    </source>
</evidence>
<dbReference type="InterPro" id="IPR004113">
    <property type="entry name" value="FAD-bd_oxidored_4_C"/>
</dbReference>
<evidence type="ECO:0000259" key="11">
    <source>
        <dbReference type="PROSITE" id="PS51379"/>
    </source>
</evidence>
<dbReference type="GO" id="GO:1903457">
    <property type="term" value="P:lactate catabolic process"/>
    <property type="evidence" value="ECO:0007669"/>
    <property type="project" value="TreeGrafter"/>
</dbReference>
<keyword evidence="3" id="KW-0285">Flavoprotein</keyword>
<sequence>MSPARGGKSPASAASSVRDRLLARRMTLPAARTLDEAFAGSDLDFSERASLRRALAHDASHYLLVPNAILTPTTADEVAQAMAIARGAGAPLTFRSGGTSLSGQASTEGVLVDTRRHFRRIEVLDDGARVRVQPGATVRQVNARLARFGRKLGPDPASEIACTIGGVVANNSSGMACGTEHNTYNTLESVVVVLASGTIIDTAAANADEQLRAAEPELYEGLSELRRNLLADRESACRVLEQFRIKNTMGYSVNALLDFERPVDILLHLLVGSEGTLGFVAEAVFHTIPLLPAAATGLLIFDDLDAATAALPLLLGAGFATIELMDSRSLVVAQQQSDCPAEISRLTVVEHAALLVELQSPDARTLQSATDKVSLQLAELPLSQPATLLTDAAARAALWHVRKGLYTAVAGARPSGTTALLEDIAVPVERLLATCHELIRLFDVYGYQGCVIFGHAKDGNVHFMVNERFDEDGALGRYRRFTEDMVALVLENGGTLKADHGTGRIMAPFVRRQYGDSIYVTMVRIKHLFDPLGLLNPGVLINDDPDSYLRHLKITPTVEQEVDRCVECGYCEPACPSRNLTLTPRQRIVLRREMEAARNSGDAELLEELERDYEYEGVETCAVDGMCAVACPVGINTGDLVRRLRAEGQARIPSAIAHAAAGAWSPISRGGARALSIADRLPAQIVTGATRMGRALLGADVVPLYDADLPRGGAPRARLASSPSHPQAVYFPACVGTMFGPESESNGIQHSFAALAARAGVELLVPDGIDAACCGTPWKSKGFLDGYSRMRGVTLPLLLSASDNGRLPIVCDASSCTEGLETMREIAVAKGGAYAGLRFVDSVAFAEQVLLAGLTISSPLGSAIVHPTCSSTALGTTAAMTRIAQAVADEVIVPDDWNCCGFAGDRGMLHPELTASATRAEALEVTSRSYDVHVSSNRTCEVGMTRATGAAYVHILEVLERATRP</sequence>
<comment type="caution">
    <text evidence="13">The sequence shown here is derived from an EMBL/GenBank/DDBJ whole genome shotgun (WGS) entry which is preliminary data.</text>
</comment>
<organism evidence="13 14">
    <name type="scientific">Leifsonia tongyongensis</name>
    <dbReference type="NCBI Taxonomy" id="1268043"/>
    <lineage>
        <taxon>Bacteria</taxon>
        <taxon>Bacillati</taxon>
        <taxon>Actinomycetota</taxon>
        <taxon>Actinomycetes</taxon>
        <taxon>Micrococcales</taxon>
        <taxon>Microbacteriaceae</taxon>
        <taxon>Leifsonia</taxon>
    </lineage>
</organism>
<evidence type="ECO:0000256" key="10">
    <source>
        <dbReference type="ARBA" id="ARBA00038897"/>
    </source>
</evidence>
<dbReference type="GO" id="GO:0008720">
    <property type="term" value="F:D-lactate dehydrogenase (NAD+) activity"/>
    <property type="evidence" value="ECO:0007669"/>
    <property type="project" value="TreeGrafter"/>
</dbReference>
<dbReference type="GO" id="GO:0004458">
    <property type="term" value="F:D-lactate dehydrogenase (cytochrome) activity"/>
    <property type="evidence" value="ECO:0007669"/>
    <property type="project" value="UniProtKB-EC"/>
</dbReference>
<protein>
    <recommendedName>
        <fullName evidence="10">D-lactate dehydrogenase (cytochrome)</fullName>
        <ecNumber evidence="10">1.1.2.4</ecNumber>
    </recommendedName>
</protein>
<dbReference type="SUPFAM" id="SSF55103">
    <property type="entry name" value="FAD-linked oxidases, C-terminal domain"/>
    <property type="match status" value="1"/>
</dbReference>
<evidence type="ECO:0000256" key="9">
    <source>
        <dbReference type="ARBA" id="ARBA00023014"/>
    </source>
</evidence>
<comment type="cofactor">
    <cofactor evidence="1">
        <name>FAD</name>
        <dbReference type="ChEBI" id="CHEBI:57692"/>
    </cofactor>
</comment>
<dbReference type="InterPro" id="IPR017900">
    <property type="entry name" value="4Fe4S_Fe_S_CS"/>
</dbReference>
<dbReference type="EC" id="1.1.2.4" evidence="10"/>
<dbReference type="AlphaFoldDB" id="A0A6L9XW75"/>
<dbReference type="InterPro" id="IPR016166">
    <property type="entry name" value="FAD-bd_PCMH"/>
</dbReference>
<evidence type="ECO:0000256" key="1">
    <source>
        <dbReference type="ARBA" id="ARBA00001974"/>
    </source>
</evidence>
<accession>A0A6L9XW75</accession>
<keyword evidence="14" id="KW-1185">Reference proteome</keyword>
<reference evidence="13 14" key="1">
    <citation type="journal article" date="2014" name="J. Microbiol.">
        <title>Diaminobutyricibacter tongyongensis gen. nov., sp. nov. and Homoserinibacter gongjuensis gen. nov., sp. nov. belong to the family Microbacteriaceae.</title>
        <authorList>
            <person name="Kim S.J."/>
            <person name="Ahn J.H."/>
            <person name="Weon H.Y."/>
            <person name="Hamada M."/>
            <person name="Suzuki K."/>
            <person name="Kwon S.W."/>
        </authorList>
    </citation>
    <scope>NUCLEOTIDE SEQUENCE [LARGE SCALE GENOMIC DNA]</scope>
    <source>
        <strain evidence="13 14">NBRC 108724</strain>
    </source>
</reference>
<evidence type="ECO:0000256" key="8">
    <source>
        <dbReference type="ARBA" id="ARBA00023004"/>
    </source>
</evidence>